<keyword evidence="3" id="KW-1185">Reference proteome</keyword>
<reference evidence="2 3" key="1">
    <citation type="submission" date="2020-04" db="EMBL/GenBank/DDBJ databases">
        <authorList>
            <person name="Wallbank WR R."/>
            <person name="Pardo Diaz C."/>
            <person name="Kozak K."/>
            <person name="Martin S."/>
            <person name="Jiggins C."/>
            <person name="Moest M."/>
            <person name="Warren A I."/>
            <person name="Byers J.R.P. K."/>
            <person name="Montejo-Kovacevich G."/>
            <person name="Yen C E."/>
        </authorList>
    </citation>
    <scope>NUCLEOTIDE SEQUENCE [LARGE SCALE GENOMIC DNA]</scope>
</reference>
<evidence type="ECO:0000313" key="3">
    <source>
        <dbReference type="Proteomes" id="UP000494106"/>
    </source>
</evidence>
<accession>A0A8S0ZIT4</accession>
<feature type="region of interest" description="Disordered" evidence="1">
    <location>
        <begin position="1"/>
        <end position="23"/>
    </location>
</feature>
<dbReference type="Proteomes" id="UP000494106">
    <property type="component" value="Unassembled WGS sequence"/>
</dbReference>
<comment type="caution">
    <text evidence="2">The sequence shown here is derived from an EMBL/GenBank/DDBJ whole genome shotgun (WGS) entry which is preliminary data.</text>
</comment>
<sequence length="98" mass="10713">MPCSHSAQKRLPPIDIRSSRVSSPTQVGRVFFALNQARLSLIFCLLPHNSECLSILSLVLSPKNPDTSDPMFDDASHNLKEAPSIQIPVTISSPCTQL</sequence>
<evidence type="ECO:0000313" key="2">
    <source>
        <dbReference type="EMBL" id="CAB3232405.1"/>
    </source>
</evidence>
<evidence type="ECO:0000256" key="1">
    <source>
        <dbReference type="SAM" id="MobiDB-lite"/>
    </source>
</evidence>
<gene>
    <name evidence="2" type="ORF">APLA_LOCUS4827</name>
</gene>
<proteinExistence type="predicted"/>
<name>A0A8S0ZIT4_ARCPL</name>
<organism evidence="2 3">
    <name type="scientific">Arctia plantaginis</name>
    <name type="common">Wood tiger moth</name>
    <name type="synonym">Phalaena plantaginis</name>
    <dbReference type="NCBI Taxonomy" id="874455"/>
    <lineage>
        <taxon>Eukaryota</taxon>
        <taxon>Metazoa</taxon>
        <taxon>Ecdysozoa</taxon>
        <taxon>Arthropoda</taxon>
        <taxon>Hexapoda</taxon>
        <taxon>Insecta</taxon>
        <taxon>Pterygota</taxon>
        <taxon>Neoptera</taxon>
        <taxon>Endopterygota</taxon>
        <taxon>Lepidoptera</taxon>
        <taxon>Glossata</taxon>
        <taxon>Ditrysia</taxon>
        <taxon>Noctuoidea</taxon>
        <taxon>Erebidae</taxon>
        <taxon>Arctiinae</taxon>
        <taxon>Arctia</taxon>
    </lineage>
</organism>
<dbReference type="AlphaFoldDB" id="A0A8S0ZIT4"/>
<protein>
    <submittedName>
        <fullName evidence="2">Uncharacterized protein</fullName>
    </submittedName>
</protein>
<dbReference type="EMBL" id="CADEBC010000477">
    <property type="protein sequence ID" value="CAB3232405.1"/>
    <property type="molecule type" value="Genomic_DNA"/>
</dbReference>